<evidence type="ECO:0000313" key="2">
    <source>
        <dbReference type="EMBL" id="GBN48334.1"/>
    </source>
</evidence>
<comment type="caution">
    <text evidence="2">The sequence shown here is derived from an EMBL/GenBank/DDBJ whole genome shotgun (WGS) entry which is preliminary data.</text>
</comment>
<name>A0A4Y2PAC2_ARAVE</name>
<dbReference type="EMBL" id="BGPR01010851">
    <property type="protein sequence ID" value="GBN48334.1"/>
    <property type="molecule type" value="Genomic_DNA"/>
</dbReference>
<proteinExistence type="predicted"/>
<dbReference type="PANTHER" id="PTHR46114:SF2">
    <property type="entry name" value="CULLIN N-TERMINAL DOMAIN-CONTAINING PROTEIN"/>
    <property type="match status" value="1"/>
</dbReference>
<dbReference type="OrthoDB" id="8063408at2759"/>
<evidence type="ECO:0000256" key="1">
    <source>
        <dbReference type="SAM" id="MobiDB-lite"/>
    </source>
</evidence>
<protein>
    <submittedName>
        <fullName evidence="2">Uncharacterized protein</fullName>
    </submittedName>
</protein>
<sequence length="188" mass="20926">MVPPTSGGFTKKNKRTIEYPNIPSALLLVSHGEGLPIPEPPTDVSISSDEENLDVSHNSPQASGCGGNASKLSLKTVLLNNGNELPSIPVAHAVYTKETHHNLKQLSEMINCRNNDVEKYKDLVEDMLALFQYFGCNMSLKIHFLDSHLYFFPDNCGQVSDEHSKRFHQDIANMEKRYQGNWSKGIPG</sequence>
<feature type="region of interest" description="Disordered" evidence="1">
    <location>
        <begin position="33"/>
        <end position="64"/>
    </location>
</feature>
<reference evidence="2 3" key="1">
    <citation type="journal article" date="2019" name="Sci. Rep.">
        <title>Orb-weaving spider Araneus ventricosus genome elucidates the spidroin gene catalogue.</title>
        <authorList>
            <person name="Kono N."/>
            <person name="Nakamura H."/>
            <person name="Ohtoshi R."/>
            <person name="Moran D.A.P."/>
            <person name="Shinohara A."/>
            <person name="Yoshida Y."/>
            <person name="Fujiwara M."/>
            <person name="Mori M."/>
            <person name="Tomita M."/>
            <person name="Arakawa K."/>
        </authorList>
    </citation>
    <scope>NUCLEOTIDE SEQUENCE [LARGE SCALE GENOMIC DNA]</scope>
</reference>
<dbReference type="Proteomes" id="UP000499080">
    <property type="component" value="Unassembled WGS sequence"/>
</dbReference>
<dbReference type="AlphaFoldDB" id="A0A4Y2PAC2"/>
<organism evidence="2 3">
    <name type="scientific">Araneus ventricosus</name>
    <name type="common">Orbweaver spider</name>
    <name type="synonym">Epeira ventricosa</name>
    <dbReference type="NCBI Taxonomy" id="182803"/>
    <lineage>
        <taxon>Eukaryota</taxon>
        <taxon>Metazoa</taxon>
        <taxon>Ecdysozoa</taxon>
        <taxon>Arthropoda</taxon>
        <taxon>Chelicerata</taxon>
        <taxon>Arachnida</taxon>
        <taxon>Araneae</taxon>
        <taxon>Araneomorphae</taxon>
        <taxon>Entelegynae</taxon>
        <taxon>Araneoidea</taxon>
        <taxon>Araneidae</taxon>
        <taxon>Araneus</taxon>
    </lineage>
</organism>
<accession>A0A4Y2PAC2</accession>
<keyword evidence="3" id="KW-1185">Reference proteome</keyword>
<gene>
    <name evidence="2" type="ORF">AVEN_114514_1</name>
</gene>
<evidence type="ECO:0000313" key="3">
    <source>
        <dbReference type="Proteomes" id="UP000499080"/>
    </source>
</evidence>
<dbReference type="PANTHER" id="PTHR46114">
    <property type="entry name" value="APPLE DOMAIN-CONTAINING PROTEIN"/>
    <property type="match status" value="1"/>
</dbReference>